<keyword evidence="2" id="KW-1185">Reference proteome</keyword>
<accession>A0AAV5WLM0</accession>
<proteinExistence type="predicted"/>
<name>A0AAV5WLM0_9BILA</name>
<dbReference type="EMBL" id="BTSY01000006">
    <property type="protein sequence ID" value="GMT32313.1"/>
    <property type="molecule type" value="Genomic_DNA"/>
</dbReference>
<comment type="caution">
    <text evidence="1">The sequence shown here is derived from an EMBL/GenBank/DDBJ whole genome shotgun (WGS) entry which is preliminary data.</text>
</comment>
<evidence type="ECO:0000313" key="1">
    <source>
        <dbReference type="EMBL" id="GMT32313.1"/>
    </source>
</evidence>
<gene>
    <name evidence="1" type="ORF">PFISCL1PPCAC_23610</name>
</gene>
<feature type="non-terminal residue" evidence="1">
    <location>
        <position position="1"/>
    </location>
</feature>
<feature type="non-terminal residue" evidence="1">
    <location>
        <position position="79"/>
    </location>
</feature>
<dbReference type="AlphaFoldDB" id="A0AAV5WLM0"/>
<evidence type="ECO:0000313" key="2">
    <source>
        <dbReference type="Proteomes" id="UP001432322"/>
    </source>
</evidence>
<organism evidence="1 2">
    <name type="scientific">Pristionchus fissidentatus</name>
    <dbReference type="NCBI Taxonomy" id="1538716"/>
    <lineage>
        <taxon>Eukaryota</taxon>
        <taxon>Metazoa</taxon>
        <taxon>Ecdysozoa</taxon>
        <taxon>Nematoda</taxon>
        <taxon>Chromadorea</taxon>
        <taxon>Rhabditida</taxon>
        <taxon>Rhabditina</taxon>
        <taxon>Diplogasteromorpha</taxon>
        <taxon>Diplogasteroidea</taxon>
        <taxon>Neodiplogasteridae</taxon>
        <taxon>Pristionchus</taxon>
    </lineage>
</organism>
<reference evidence="1" key="1">
    <citation type="submission" date="2023-10" db="EMBL/GenBank/DDBJ databases">
        <title>Genome assembly of Pristionchus species.</title>
        <authorList>
            <person name="Yoshida K."/>
            <person name="Sommer R.J."/>
        </authorList>
    </citation>
    <scope>NUCLEOTIDE SEQUENCE</scope>
    <source>
        <strain evidence="1">RS5133</strain>
    </source>
</reference>
<sequence length="79" mass="8932">LEPFNEFIQGYSRSLIILRVHAMPSQGSIDNLGVGRTPPSCSRKAAVNDKPMEYNRKEDDFPKYVTDMAKRIVGHLLIV</sequence>
<protein>
    <submittedName>
        <fullName evidence="1">Uncharacterized protein</fullName>
    </submittedName>
</protein>
<dbReference type="Proteomes" id="UP001432322">
    <property type="component" value="Unassembled WGS sequence"/>
</dbReference>